<dbReference type="CDD" id="cd16015">
    <property type="entry name" value="LTA_synthase"/>
    <property type="match status" value="1"/>
</dbReference>
<dbReference type="InterPro" id="IPR017850">
    <property type="entry name" value="Alkaline_phosphatase_core_sf"/>
</dbReference>
<evidence type="ECO:0000256" key="5">
    <source>
        <dbReference type="ARBA" id="ARBA00023136"/>
    </source>
</evidence>
<evidence type="ECO:0000313" key="8">
    <source>
        <dbReference type="EMBL" id="AYQ56992.1"/>
    </source>
</evidence>
<dbReference type="KEGG" id="bthg:MS2017_1297"/>
<dbReference type="Proteomes" id="UP000278334">
    <property type="component" value="Chromosome"/>
</dbReference>
<feature type="transmembrane region" description="Helical" evidence="6">
    <location>
        <begin position="163"/>
        <end position="181"/>
    </location>
</feature>
<evidence type="ECO:0000256" key="1">
    <source>
        <dbReference type="ARBA" id="ARBA00004651"/>
    </source>
</evidence>
<dbReference type="AlphaFoldDB" id="A0A3G3INE4"/>
<evidence type="ECO:0000313" key="9">
    <source>
        <dbReference type="Proteomes" id="UP000278334"/>
    </source>
</evidence>
<evidence type="ECO:0000256" key="3">
    <source>
        <dbReference type="ARBA" id="ARBA00022692"/>
    </source>
</evidence>
<proteinExistence type="predicted"/>
<dbReference type="EMBL" id="CP024634">
    <property type="protein sequence ID" value="AYQ56992.1"/>
    <property type="molecule type" value="Genomic_DNA"/>
</dbReference>
<dbReference type="PANTHER" id="PTHR47371:SF3">
    <property type="entry name" value="PHOSPHOGLYCEROL TRANSFERASE I"/>
    <property type="match status" value="1"/>
</dbReference>
<dbReference type="SUPFAM" id="SSF53649">
    <property type="entry name" value="Alkaline phosphatase-like"/>
    <property type="match status" value="1"/>
</dbReference>
<accession>A0A3G3INE4</accession>
<keyword evidence="2" id="KW-1003">Cell membrane</keyword>
<keyword evidence="3 6" id="KW-0812">Transmembrane</keyword>
<feature type="transmembrane region" description="Helical" evidence="6">
    <location>
        <begin position="41"/>
        <end position="66"/>
    </location>
</feature>
<dbReference type="GO" id="GO:0005886">
    <property type="term" value="C:plasma membrane"/>
    <property type="evidence" value="ECO:0007669"/>
    <property type="project" value="UniProtKB-SubCell"/>
</dbReference>
<feature type="domain" description="Sulfatase N-terminal" evidence="7">
    <location>
        <begin position="255"/>
        <end position="520"/>
    </location>
</feature>
<evidence type="ECO:0000256" key="2">
    <source>
        <dbReference type="ARBA" id="ARBA00022475"/>
    </source>
</evidence>
<dbReference type="Gene3D" id="3.40.720.10">
    <property type="entry name" value="Alkaline Phosphatase, subunit A"/>
    <property type="match status" value="1"/>
</dbReference>
<keyword evidence="5 6" id="KW-0472">Membrane</keyword>
<feature type="transmembrane region" description="Helical" evidence="6">
    <location>
        <begin position="73"/>
        <end position="95"/>
    </location>
</feature>
<dbReference type="InterPro" id="IPR050448">
    <property type="entry name" value="OpgB/LTA_synthase_biosynth"/>
</dbReference>
<name>A0A3G3INE4_9GAMM</name>
<dbReference type="RefSeq" id="WP_122951664.1">
    <property type="nucleotide sequence ID" value="NZ_CP024634.1"/>
</dbReference>
<keyword evidence="4 6" id="KW-1133">Transmembrane helix</keyword>
<feature type="transmembrane region" description="Helical" evidence="6">
    <location>
        <begin position="124"/>
        <end position="143"/>
    </location>
</feature>
<dbReference type="Pfam" id="PF00884">
    <property type="entry name" value="Sulfatase"/>
    <property type="match status" value="1"/>
</dbReference>
<gene>
    <name evidence="8" type="ORF">MS2017_1297</name>
</gene>
<evidence type="ECO:0000256" key="6">
    <source>
        <dbReference type="SAM" id="Phobius"/>
    </source>
</evidence>
<dbReference type="PANTHER" id="PTHR47371">
    <property type="entry name" value="LIPOTEICHOIC ACID SYNTHASE"/>
    <property type="match status" value="1"/>
</dbReference>
<sequence length="611" mass="69823">MSLFKQYYKLLLLYVAFIIITKVLFYFYLRDNFSELSWQASIYAIFWGYKFDFAVAALLSFIASLFDFNKKAYAFVSTLFLILIVNIQIGDMLYFSESGRHVGYEIFDIFVDMKSLLLTAYSQHFFLTLTTLILSTIVFVIGFSQWKTVVITQFNRYYIPKKVILLIMSIFFIRGMSVQGIPLNPWQAGQLANNKQAILALNASYSVVFALTNKNKAIHQLPIPNVTKNIANQSLKALYADKNTKIDTPILTSKPNVVMLFLESWSAKYMQPYGYQNSTTPYFDTILKQSIRPRAMIAGGHRTSEGMFATLSSMQNPLGRTIAKTPLQDIKHPSIVDDLNKIGYSSAFFQGTSKETSGVGSFAQSLGFVESFGKRDIKNTQYPRNNWGVQDYDLYQFALTHIQSMSSPFVIGINGATTHDLVVPDEFPSQHFSDDKDLNTMLNTYRFADFSLEYFIKAVKSKHPNTVFILFADHTGSRISDNLENYLIPFAIYAPNILPAQYKDVVMSQRDIAPSLYDLIIGDYTKTQFSGKSIFRDAYYFADYFHNNILGWIEAEDIVEISIQTGDFLCFKLNFLQKQAVKCENKHDDLKNHALSFTAYRQNLLFNATNK</sequence>
<organism evidence="8 9">
    <name type="scientific">Bathymodiolus thermophilus thioautotrophic gill symbiont</name>
    <dbReference type="NCBI Taxonomy" id="2360"/>
    <lineage>
        <taxon>Bacteria</taxon>
        <taxon>Pseudomonadati</taxon>
        <taxon>Pseudomonadota</taxon>
        <taxon>Gammaproteobacteria</taxon>
        <taxon>sulfur-oxidizing symbionts</taxon>
    </lineage>
</organism>
<feature type="transmembrane region" description="Helical" evidence="6">
    <location>
        <begin position="7"/>
        <end position="29"/>
    </location>
</feature>
<protein>
    <recommendedName>
        <fullName evidence="7">Sulfatase N-terminal domain-containing protein</fullName>
    </recommendedName>
</protein>
<comment type="subcellular location">
    <subcellularLocation>
        <location evidence="1">Cell membrane</location>
        <topology evidence="1">Multi-pass membrane protein</topology>
    </subcellularLocation>
</comment>
<reference evidence="8 9" key="1">
    <citation type="submission" date="2017-11" db="EMBL/GenBank/DDBJ databases">
        <title>Genome sequence of the bacterial symbiont EPR9N from a vent mussel Bathymodiolus thermophilus.</title>
        <authorList>
            <person name="Won Y.-J."/>
        </authorList>
    </citation>
    <scope>NUCLEOTIDE SEQUENCE [LARGE SCALE GENOMIC DNA]</scope>
    <source>
        <strain evidence="8 9">EPR9N</strain>
    </source>
</reference>
<evidence type="ECO:0000256" key="4">
    <source>
        <dbReference type="ARBA" id="ARBA00022989"/>
    </source>
</evidence>
<dbReference type="InterPro" id="IPR000917">
    <property type="entry name" value="Sulfatase_N"/>
</dbReference>
<evidence type="ECO:0000259" key="7">
    <source>
        <dbReference type="Pfam" id="PF00884"/>
    </source>
</evidence>